<dbReference type="VEuPathDB" id="FungiDB:CJJ09_004445"/>
<dbReference type="InterPro" id="IPR019414">
    <property type="entry name" value="Rtp1_C2"/>
</dbReference>
<proteinExistence type="inferred from homology"/>
<evidence type="ECO:0008006" key="9">
    <source>
        <dbReference type="Google" id="ProtNLM"/>
    </source>
</evidence>
<reference evidence="8" key="1">
    <citation type="journal article" date="2015" name="BMC Genomics">
        <title>Draft genome of a commonly misdiagnosed multidrug resistant pathogen Candida auris.</title>
        <authorList>
            <person name="Chatterjee S."/>
            <person name="Alampalli S.V."/>
            <person name="Nageshan R.K."/>
            <person name="Chettiar S.T."/>
            <person name="Joshi S."/>
            <person name="Tatu U.S."/>
        </authorList>
    </citation>
    <scope>NUCLEOTIDE SEQUENCE [LARGE SCALE GENOMIC DNA]</scope>
    <source>
        <strain evidence="8">6684</strain>
    </source>
</reference>
<dbReference type="VEuPathDB" id="FungiDB:CJJ07_003263"/>
<dbReference type="Pfam" id="PF10363">
    <property type="entry name" value="RTP1_C1"/>
    <property type="match status" value="1"/>
</dbReference>
<feature type="transmembrane region" description="Helical" evidence="3">
    <location>
        <begin position="428"/>
        <end position="448"/>
    </location>
</feature>
<dbReference type="InterPro" id="IPR016024">
    <property type="entry name" value="ARM-type_fold"/>
</dbReference>
<gene>
    <name evidence="7" type="ORF">QG37_01013</name>
</gene>
<feature type="region of interest" description="Disordered" evidence="2">
    <location>
        <begin position="615"/>
        <end position="637"/>
    </location>
</feature>
<feature type="compositionally biased region" description="Acidic residues" evidence="2">
    <location>
        <begin position="618"/>
        <end position="633"/>
    </location>
</feature>
<comment type="similarity">
    <text evidence="1">Belongs to the Tango6 family.</text>
</comment>
<dbReference type="PANTHER" id="PTHR20959">
    <property type="entry name" value="TRANSPORT AND GOLGI ORGANIZATION PROTEIN 6 FAMILY MEMBER"/>
    <property type="match status" value="1"/>
</dbReference>
<dbReference type="AlphaFoldDB" id="A0A0L0P5L9"/>
<keyword evidence="3" id="KW-0812">Transmembrane</keyword>
<evidence type="ECO:0000259" key="6">
    <source>
        <dbReference type="Pfam" id="PF23565"/>
    </source>
</evidence>
<dbReference type="Pfam" id="PF10304">
    <property type="entry name" value="RTP1_C2"/>
    <property type="match status" value="1"/>
</dbReference>
<feature type="domain" description="TANGO6 HEAT repeat" evidence="6">
    <location>
        <begin position="311"/>
        <end position="546"/>
    </location>
</feature>
<evidence type="ECO:0000256" key="1">
    <source>
        <dbReference type="ARBA" id="ARBA00005724"/>
    </source>
</evidence>
<feature type="region of interest" description="Disordered" evidence="2">
    <location>
        <begin position="1"/>
        <end position="36"/>
    </location>
</feature>
<keyword evidence="3" id="KW-1133">Transmembrane helix</keyword>
<dbReference type="SUPFAM" id="SSF48371">
    <property type="entry name" value="ARM repeat"/>
    <property type="match status" value="1"/>
</dbReference>
<dbReference type="GO" id="GO:0009306">
    <property type="term" value="P:protein secretion"/>
    <property type="evidence" value="ECO:0007669"/>
    <property type="project" value="TreeGrafter"/>
</dbReference>
<evidence type="ECO:0000256" key="3">
    <source>
        <dbReference type="SAM" id="Phobius"/>
    </source>
</evidence>
<keyword evidence="3" id="KW-0472">Membrane</keyword>
<dbReference type="Proteomes" id="UP000037122">
    <property type="component" value="Unassembled WGS sequence"/>
</dbReference>
<dbReference type="VEuPathDB" id="FungiDB:CJI96_0003709"/>
<dbReference type="PANTHER" id="PTHR20959:SF1">
    <property type="entry name" value="TRANSPORT AND GOLGI ORGANIZATION PROTEIN 6 HOMOLOG"/>
    <property type="match status" value="1"/>
</dbReference>
<evidence type="ECO:0000256" key="2">
    <source>
        <dbReference type="SAM" id="MobiDB-lite"/>
    </source>
</evidence>
<evidence type="ECO:0000313" key="7">
    <source>
        <dbReference type="EMBL" id="KNE01678.1"/>
    </source>
</evidence>
<sequence>MAPKIEELENGRQTKVTKNPFEPRKTTTVQRSRDEVYPERKGLHKPQYLGDSELDLLFQKLEKILEPKLEDISIEQLGESMFGKRDVPDIRKAVVGQLLDYLIEAKEFSLKVNEKSNDKNLLSISLHDIKTFAKLVNVIIILGIYPCIMPLRIGIPLEKRRLKDFGTPIYKPIQVDHIPPALGAKSYAERHREHESLLTFVYEKLTQVFFEPSDVQQLLMKGSGYSDFLTVAITLATVPYFNHSTKQKALRDFSRVTSIASTFELYQDYSLLLLSSSPGYFKNFVLQKLQSLPYSAPKGDGLLTLMEYVLGLRDQEEIGVEKLDQVAQIVLQKPKDCTSQEYFSSIGNQCYDLLVNINRPTITSCTAHVIEKIWYKNSKIVEDFIIKRIWKNLNPETKERKELVLVSEAAFNNNINVLISLSSKGLPVPLLLTVFMPILAPLWLYYIFLKNHEKSGEVVQNIILGFLACIGSDSLALQDALVLIARNVVSTGGEGWIFRYGPNLLVEIGRENEELSTKTSNETKVLDFVKALDNGCKYFVELVKQLDDEPVRRLFTSLLKNWLNLDTQSLAEDNSFLKLADLRILESMANDFKETLAESPKELFDLIHSVLQHKDTSADNDNDADSDDEDESESREGEIMTVTLELLSAVLSETQSELLDDACKNILRQIKETLVESPLPTAHSLSQRIDLLLTGDLPVKNERDAHQKVFTRAITNLNDPLVPIRAHGLYLLRLLVEQRSSVLTLEFALNLHLIQLKDPEPFIYLNAIKGLDSLIDWDASLVLPHILSLYSGTSEDKADLDERLRIGEVILRYIRHQDEAFIGDLAKEVSNAALSIIRRTSNDEPVVDDRLRMSAMSLLGTCCNTNPIGILDNLENALDCAIGILQLESDKEKAIMRRSAIVLIHDLIVGTSKSDSVPFPISYKEKVVTVLRYVKENDSDLLTREHAQTVLETIDELVKALMSNDE</sequence>
<dbReference type="VEuPathDB" id="FungiDB:CJI97_005003"/>
<feature type="compositionally biased region" description="Basic and acidic residues" evidence="2">
    <location>
        <begin position="21"/>
        <end position="36"/>
    </location>
</feature>
<evidence type="ECO:0000313" key="8">
    <source>
        <dbReference type="Proteomes" id="UP000037122"/>
    </source>
</evidence>
<feature type="domain" description="RNA polymerase II assembly factor Rtp1 C-terminal" evidence="4">
    <location>
        <begin position="923"/>
        <end position="956"/>
    </location>
</feature>
<protein>
    <recommendedName>
        <fullName evidence="9">RNA polymerase II assembly factor Rtp1 C-terminal domain-containing protein</fullName>
    </recommendedName>
</protein>
<dbReference type="InterPro" id="IPR057407">
    <property type="entry name" value="HEAT_TANGO6"/>
</dbReference>
<evidence type="ECO:0000259" key="5">
    <source>
        <dbReference type="Pfam" id="PF10363"/>
    </source>
</evidence>
<comment type="caution">
    <text evidence="7">The sequence shown here is derived from an EMBL/GenBank/DDBJ whole genome shotgun (WGS) entry which is preliminary data.</text>
</comment>
<organism evidence="7 8">
    <name type="scientific">Candidozyma auris</name>
    <name type="common">Yeast</name>
    <name type="synonym">Candida auris</name>
    <dbReference type="NCBI Taxonomy" id="498019"/>
    <lineage>
        <taxon>Eukaryota</taxon>
        <taxon>Fungi</taxon>
        <taxon>Dikarya</taxon>
        <taxon>Ascomycota</taxon>
        <taxon>Saccharomycotina</taxon>
        <taxon>Pichiomycetes</taxon>
        <taxon>Metschnikowiaceae</taxon>
        <taxon>Candidozyma</taxon>
    </lineage>
</organism>
<dbReference type="VEuPathDB" id="FungiDB:QG37_01013"/>
<dbReference type="InterPro" id="IPR019451">
    <property type="entry name" value="Rtp1_C1"/>
</dbReference>
<dbReference type="EMBL" id="LGST01000008">
    <property type="protein sequence ID" value="KNE01678.1"/>
    <property type="molecule type" value="Genomic_DNA"/>
</dbReference>
<dbReference type="Pfam" id="PF23565">
    <property type="entry name" value="ARM_TANGO6"/>
    <property type="match status" value="1"/>
</dbReference>
<evidence type="ECO:0000259" key="4">
    <source>
        <dbReference type="Pfam" id="PF10304"/>
    </source>
</evidence>
<dbReference type="VEuPathDB" id="FungiDB:B9J08_004919"/>
<dbReference type="InterPro" id="IPR039600">
    <property type="entry name" value="TANGO6/Rtp1"/>
</dbReference>
<accession>A0A0L0P5L9</accession>
<name>A0A0L0P5L9_CANAR</name>
<feature type="domain" description="RNA polymerase II assembly factor Rtp1 C-terminal" evidence="5">
    <location>
        <begin position="710"/>
        <end position="819"/>
    </location>
</feature>
<feature type="compositionally biased region" description="Basic and acidic residues" evidence="2">
    <location>
        <begin position="1"/>
        <end position="12"/>
    </location>
</feature>